<organism evidence="1 2">
    <name type="scientific">Parasponia andersonii</name>
    <name type="common">Sponia andersonii</name>
    <dbReference type="NCBI Taxonomy" id="3476"/>
    <lineage>
        <taxon>Eukaryota</taxon>
        <taxon>Viridiplantae</taxon>
        <taxon>Streptophyta</taxon>
        <taxon>Embryophyta</taxon>
        <taxon>Tracheophyta</taxon>
        <taxon>Spermatophyta</taxon>
        <taxon>Magnoliopsida</taxon>
        <taxon>eudicotyledons</taxon>
        <taxon>Gunneridae</taxon>
        <taxon>Pentapetalae</taxon>
        <taxon>rosids</taxon>
        <taxon>fabids</taxon>
        <taxon>Rosales</taxon>
        <taxon>Cannabaceae</taxon>
        <taxon>Parasponia</taxon>
    </lineage>
</organism>
<dbReference type="Proteomes" id="UP000237105">
    <property type="component" value="Unassembled WGS sequence"/>
</dbReference>
<reference evidence="2" key="1">
    <citation type="submission" date="2016-06" db="EMBL/GenBank/DDBJ databases">
        <title>Parallel loss of symbiosis genes in relatives of nitrogen-fixing non-legume Parasponia.</title>
        <authorList>
            <person name="Van Velzen R."/>
            <person name="Holmer R."/>
            <person name="Bu F."/>
            <person name="Rutten L."/>
            <person name="Van Zeijl A."/>
            <person name="Liu W."/>
            <person name="Santuari L."/>
            <person name="Cao Q."/>
            <person name="Sharma T."/>
            <person name="Shen D."/>
            <person name="Roswanjaya Y."/>
            <person name="Wardhani T."/>
            <person name="Kalhor M.S."/>
            <person name="Jansen J."/>
            <person name="Van den Hoogen J."/>
            <person name="Gungor B."/>
            <person name="Hartog M."/>
            <person name="Hontelez J."/>
            <person name="Verver J."/>
            <person name="Yang W.-C."/>
            <person name="Schijlen E."/>
            <person name="Repin R."/>
            <person name="Schilthuizen M."/>
            <person name="Schranz E."/>
            <person name="Heidstra R."/>
            <person name="Miyata K."/>
            <person name="Fedorova E."/>
            <person name="Kohlen W."/>
            <person name="Bisseling T."/>
            <person name="Smit S."/>
            <person name="Geurts R."/>
        </authorList>
    </citation>
    <scope>NUCLEOTIDE SEQUENCE [LARGE SCALE GENOMIC DNA]</scope>
    <source>
        <strain evidence="2">cv. WU1-14</strain>
    </source>
</reference>
<sequence>MSNLAILGARNSVKRSICGIEAPMRKLVFRTRTIEGLELVPDPPSDRQRHLNDSIAVALRAPPSVKVRKLARDLVTSDYLSIWQEISITELFFSEVVSSAILVIKRSKRSS</sequence>
<proteinExistence type="predicted"/>
<protein>
    <submittedName>
        <fullName evidence="1">Uncharacterized protein</fullName>
    </submittedName>
</protein>
<dbReference type="EMBL" id="JXTB01000775">
    <property type="protein sequence ID" value="PON32870.1"/>
    <property type="molecule type" value="Genomic_DNA"/>
</dbReference>
<dbReference type="AlphaFoldDB" id="A0A2P5A8L3"/>
<comment type="caution">
    <text evidence="1">The sequence shown here is derived from an EMBL/GenBank/DDBJ whole genome shotgun (WGS) entry which is preliminary data.</text>
</comment>
<keyword evidence="2" id="KW-1185">Reference proteome</keyword>
<name>A0A2P5A8L3_PARAD</name>
<gene>
    <name evidence="1" type="ORF">PanWU01x14_357490</name>
</gene>
<evidence type="ECO:0000313" key="2">
    <source>
        <dbReference type="Proteomes" id="UP000237105"/>
    </source>
</evidence>
<evidence type="ECO:0000313" key="1">
    <source>
        <dbReference type="EMBL" id="PON32870.1"/>
    </source>
</evidence>
<accession>A0A2P5A8L3</accession>